<evidence type="ECO:0000256" key="6">
    <source>
        <dbReference type="ARBA" id="ARBA00023136"/>
    </source>
</evidence>
<accession>A0A8J7Y6D5</accession>
<dbReference type="GO" id="GO:0005886">
    <property type="term" value="C:plasma membrane"/>
    <property type="evidence" value="ECO:0007669"/>
    <property type="project" value="UniProtKB-SubCell"/>
</dbReference>
<dbReference type="PROSITE" id="PS50928">
    <property type="entry name" value="ABC_TM1"/>
    <property type="match status" value="1"/>
</dbReference>
<evidence type="ECO:0000256" key="3">
    <source>
        <dbReference type="ARBA" id="ARBA00022475"/>
    </source>
</evidence>
<sequence>MATDTQSQARSTDRSLSDRLDAWLAEDMSPKRALGVYAVLGVYMSFLLLPVAYMVMATFTSPDFLYSPRLVPALSELTLQNYVAILSTGLFQQYFINSTIVATATTAITLVVGTLAAYSMSRFEYPGRSGLLFTFLGTQMLPRVLILIPFFLVMFSLNLIDSLLGIVIAHSVLGIPLGTWLLKGYFDDIPESLDEAAKMDGCSHLDILGRIIVPMSLPGITVAGFYTFILSWNDFLFVSILSQTAATRTLPFGLQLFQSQNTVAWELLLTAATVTMIPVVVLFAVFQHWIVEGLASGGMKGT</sequence>
<keyword evidence="10" id="KW-1185">Reference proteome</keyword>
<reference evidence="9 10" key="1">
    <citation type="submission" date="2021-06" db="EMBL/GenBank/DDBJ databases">
        <title>New haloarchaea isolates fom saline soil.</title>
        <authorList>
            <person name="Duran-Viseras A."/>
            <person name="Sanchez-Porro C.S."/>
            <person name="Ventosa A."/>
        </authorList>
    </citation>
    <scope>NUCLEOTIDE SEQUENCE [LARGE SCALE GENOMIC DNA]</scope>
    <source>
        <strain evidence="9 10">JCM 183640</strain>
    </source>
</reference>
<protein>
    <submittedName>
        <fullName evidence="9">Carbohydrate ABC transporter permease</fullName>
    </submittedName>
</protein>
<feature type="domain" description="ABC transmembrane type-1" evidence="8">
    <location>
        <begin position="95"/>
        <end position="286"/>
    </location>
</feature>
<comment type="similarity">
    <text evidence="7">Belongs to the binding-protein-dependent transport system permease family.</text>
</comment>
<evidence type="ECO:0000313" key="9">
    <source>
        <dbReference type="EMBL" id="MBV0925400.1"/>
    </source>
</evidence>
<comment type="subcellular location">
    <subcellularLocation>
        <location evidence="1 7">Cell membrane</location>
        <topology evidence="1 7">Multi-pass membrane protein</topology>
    </subcellularLocation>
</comment>
<keyword evidence="4 7" id="KW-0812">Transmembrane</keyword>
<feature type="transmembrane region" description="Helical" evidence="7">
    <location>
        <begin position="163"/>
        <end position="186"/>
    </location>
</feature>
<dbReference type="RefSeq" id="WP_206674410.1">
    <property type="nucleotide sequence ID" value="NZ_JAHQXF010000002.1"/>
</dbReference>
<evidence type="ECO:0000259" key="8">
    <source>
        <dbReference type="PROSITE" id="PS50928"/>
    </source>
</evidence>
<evidence type="ECO:0000256" key="2">
    <source>
        <dbReference type="ARBA" id="ARBA00022448"/>
    </source>
</evidence>
<evidence type="ECO:0000256" key="1">
    <source>
        <dbReference type="ARBA" id="ARBA00004651"/>
    </source>
</evidence>
<keyword evidence="6 7" id="KW-0472">Membrane</keyword>
<dbReference type="SUPFAM" id="SSF161098">
    <property type="entry name" value="MetI-like"/>
    <property type="match status" value="1"/>
</dbReference>
<dbReference type="PANTHER" id="PTHR32243:SF18">
    <property type="entry name" value="INNER MEMBRANE ABC TRANSPORTER PERMEASE PROTEIN YCJP"/>
    <property type="match status" value="1"/>
</dbReference>
<feature type="transmembrane region" description="Helical" evidence="7">
    <location>
        <begin position="130"/>
        <end position="157"/>
    </location>
</feature>
<dbReference type="Pfam" id="PF00528">
    <property type="entry name" value="BPD_transp_1"/>
    <property type="match status" value="1"/>
</dbReference>
<dbReference type="Proteomes" id="UP000766550">
    <property type="component" value="Unassembled WGS sequence"/>
</dbReference>
<organism evidence="9 10">
    <name type="scientific">Haloarcula limicola</name>
    <dbReference type="NCBI Taxonomy" id="1429915"/>
    <lineage>
        <taxon>Archaea</taxon>
        <taxon>Methanobacteriati</taxon>
        <taxon>Methanobacteriota</taxon>
        <taxon>Stenosarchaea group</taxon>
        <taxon>Halobacteria</taxon>
        <taxon>Halobacteriales</taxon>
        <taxon>Haloarculaceae</taxon>
        <taxon>Haloarcula</taxon>
    </lineage>
</organism>
<dbReference type="InterPro" id="IPR050901">
    <property type="entry name" value="BP-dep_ABC_trans_perm"/>
</dbReference>
<feature type="transmembrane region" description="Helical" evidence="7">
    <location>
        <begin position="207"/>
        <end position="229"/>
    </location>
</feature>
<dbReference type="CDD" id="cd06261">
    <property type="entry name" value="TM_PBP2"/>
    <property type="match status" value="1"/>
</dbReference>
<keyword evidence="3" id="KW-1003">Cell membrane</keyword>
<keyword evidence="5 7" id="KW-1133">Transmembrane helix</keyword>
<dbReference type="Gene3D" id="1.10.3720.10">
    <property type="entry name" value="MetI-like"/>
    <property type="match status" value="1"/>
</dbReference>
<feature type="transmembrane region" description="Helical" evidence="7">
    <location>
        <begin position="34"/>
        <end position="56"/>
    </location>
</feature>
<keyword evidence="2 7" id="KW-0813">Transport</keyword>
<evidence type="ECO:0000256" key="5">
    <source>
        <dbReference type="ARBA" id="ARBA00022989"/>
    </source>
</evidence>
<proteinExistence type="inferred from homology"/>
<dbReference type="AlphaFoldDB" id="A0A8J7Y6D5"/>
<feature type="transmembrane region" description="Helical" evidence="7">
    <location>
        <begin position="94"/>
        <end position="118"/>
    </location>
</feature>
<evidence type="ECO:0000313" key="10">
    <source>
        <dbReference type="Proteomes" id="UP000766550"/>
    </source>
</evidence>
<dbReference type="GO" id="GO:0055085">
    <property type="term" value="P:transmembrane transport"/>
    <property type="evidence" value="ECO:0007669"/>
    <property type="project" value="InterPro"/>
</dbReference>
<dbReference type="OrthoDB" id="57451at2157"/>
<dbReference type="PANTHER" id="PTHR32243">
    <property type="entry name" value="MALTOSE TRANSPORT SYSTEM PERMEASE-RELATED"/>
    <property type="match status" value="1"/>
</dbReference>
<evidence type="ECO:0000256" key="4">
    <source>
        <dbReference type="ARBA" id="ARBA00022692"/>
    </source>
</evidence>
<feature type="transmembrane region" description="Helical" evidence="7">
    <location>
        <begin position="269"/>
        <end position="290"/>
    </location>
</feature>
<dbReference type="EMBL" id="JAHQXF010000002">
    <property type="protein sequence ID" value="MBV0925400.1"/>
    <property type="molecule type" value="Genomic_DNA"/>
</dbReference>
<name>A0A8J7Y6D5_9EURY</name>
<dbReference type="InterPro" id="IPR035906">
    <property type="entry name" value="MetI-like_sf"/>
</dbReference>
<comment type="caution">
    <text evidence="9">The sequence shown here is derived from an EMBL/GenBank/DDBJ whole genome shotgun (WGS) entry which is preliminary data.</text>
</comment>
<dbReference type="InterPro" id="IPR000515">
    <property type="entry name" value="MetI-like"/>
</dbReference>
<gene>
    <name evidence="9" type="ORF">KTS45_14430</name>
</gene>
<evidence type="ECO:0000256" key="7">
    <source>
        <dbReference type="RuleBase" id="RU363032"/>
    </source>
</evidence>